<evidence type="ECO:0000256" key="1">
    <source>
        <dbReference type="SAM" id="MobiDB-lite"/>
    </source>
</evidence>
<dbReference type="EMBL" id="CABVHO010000165">
    <property type="protein sequence ID" value="VVN70270.1"/>
    <property type="molecule type" value="Genomic_DNA"/>
</dbReference>
<evidence type="ECO:0000313" key="3">
    <source>
        <dbReference type="Proteomes" id="UP000326437"/>
    </source>
</evidence>
<evidence type="ECO:0000313" key="2">
    <source>
        <dbReference type="EMBL" id="VVN70270.1"/>
    </source>
</evidence>
<accession>A0A5E6ZUR2</accession>
<dbReference type="AlphaFoldDB" id="A0A5E6ZUR2"/>
<gene>
    <name evidence="2" type="ORF">PS685_04992</name>
</gene>
<feature type="region of interest" description="Disordered" evidence="1">
    <location>
        <begin position="1"/>
        <end position="36"/>
    </location>
</feature>
<proteinExistence type="predicted"/>
<organism evidence="2 3">
    <name type="scientific">Pseudomonas fluorescens</name>
    <dbReference type="NCBI Taxonomy" id="294"/>
    <lineage>
        <taxon>Bacteria</taxon>
        <taxon>Pseudomonadati</taxon>
        <taxon>Pseudomonadota</taxon>
        <taxon>Gammaproteobacteria</taxon>
        <taxon>Pseudomonadales</taxon>
        <taxon>Pseudomonadaceae</taxon>
        <taxon>Pseudomonas</taxon>
    </lineage>
</organism>
<dbReference type="Proteomes" id="UP000326437">
    <property type="component" value="Unassembled WGS sequence"/>
</dbReference>
<sequence length="115" mass="11394">MANPPALVAPPGAVWHTAQSPTAASKRPRSSVAADQVPAPGGVIGAISARQGKAVAATPSIAPNAANNEPNNHFERLAFGESGGLAFASSAEPLSAASTRSAVIGSSRKRMPVAS</sequence>
<protein>
    <submittedName>
        <fullName evidence="2">Uncharacterized protein</fullName>
    </submittedName>
</protein>
<reference evidence="2 3" key="1">
    <citation type="submission" date="2019-09" db="EMBL/GenBank/DDBJ databases">
        <authorList>
            <person name="Chandra G."/>
            <person name="Truman W A."/>
        </authorList>
    </citation>
    <scope>NUCLEOTIDE SEQUENCE [LARGE SCALE GENOMIC DNA]</scope>
    <source>
        <strain evidence="2">PS685</strain>
    </source>
</reference>
<name>A0A5E6ZUR2_PSEFL</name>